<keyword evidence="4" id="KW-1185">Reference proteome</keyword>
<dbReference type="NCBIfam" id="TIGR01200">
    <property type="entry name" value="GLPGLI"/>
    <property type="match status" value="1"/>
</dbReference>
<keyword evidence="2" id="KW-1133">Transmembrane helix</keyword>
<reference evidence="4" key="1">
    <citation type="journal article" date="2019" name="Int. J. Syst. Evol. Microbiol.">
        <title>The Global Catalogue of Microorganisms (GCM) 10K type strain sequencing project: providing services to taxonomists for standard genome sequencing and annotation.</title>
        <authorList>
            <consortium name="The Broad Institute Genomics Platform"/>
            <consortium name="The Broad Institute Genome Sequencing Center for Infectious Disease"/>
            <person name="Wu L."/>
            <person name="Ma J."/>
        </authorList>
    </citation>
    <scope>NUCLEOTIDE SEQUENCE [LARGE SCALE GENOMIC DNA]</scope>
    <source>
        <strain evidence="4">CCUG 56752</strain>
    </source>
</reference>
<name>A0ABW3GLQ7_9FLAO</name>
<keyword evidence="2" id="KW-0812">Transmembrane</keyword>
<dbReference type="InterPro" id="IPR005901">
    <property type="entry name" value="GLPGLI"/>
</dbReference>
<dbReference type="RefSeq" id="WP_379656887.1">
    <property type="nucleotide sequence ID" value="NZ_JBHTIV010000005.1"/>
</dbReference>
<evidence type="ECO:0000313" key="3">
    <source>
        <dbReference type="EMBL" id="MFD0931554.1"/>
    </source>
</evidence>
<dbReference type="EMBL" id="JBHTIV010000005">
    <property type="protein sequence ID" value="MFD0931554.1"/>
    <property type="molecule type" value="Genomic_DNA"/>
</dbReference>
<feature type="region of interest" description="Disordered" evidence="1">
    <location>
        <begin position="219"/>
        <end position="240"/>
    </location>
</feature>
<evidence type="ECO:0000313" key="4">
    <source>
        <dbReference type="Proteomes" id="UP001597049"/>
    </source>
</evidence>
<accession>A0ABW3GLQ7</accession>
<keyword evidence="2" id="KW-0472">Membrane</keyword>
<feature type="transmembrane region" description="Helical" evidence="2">
    <location>
        <begin position="6"/>
        <end position="27"/>
    </location>
</feature>
<protein>
    <submittedName>
        <fullName evidence="3">GLPGLI family protein</fullName>
    </submittedName>
</protein>
<gene>
    <name evidence="3" type="ORF">ACFQ0R_02975</name>
</gene>
<organism evidence="3 4">
    <name type="scientific">Psychroflexus salinarum</name>
    <dbReference type="NCBI Taxonomy" id="546024"/>
    <lineage>
        <taxon>Bacteria</taxon>
        <taxon>Pseudomonadati</taxon>
        <taxon>Bacteroidota</taxon>
        <taxon>Flavobacteriia</taxon>
        <taxon>Flavobacteriales</taxon>
        <taxon>Flavobacteriaceae</taxon>
        <taxon>Psychroflexus</taxon>
    </lineage>
</organism>
<evidence type="ECO:0000256" key="2">
    <source>
        <dbReference type="SAM" id="Phobius"/>
    </source>
</evidence>
<evidence type="ECO:0000256" key="1">
    <source>
        <dbReference type="SAM" id="MobiDB-lite"/>
    </source>
</evidence>
<sequence>MKSILSIYLIIYPIFIFSQNTIIAEYLHISESSLAKKNKTILLFANQEKAKQVHFKSELNQDYNYGASMNKDGIIEVIEKPNEFANTWFYEATSKDIVKSLENANQKFVVYDSGLNYDWKITDKIDNIGGYQVVKAITNFRGRTFTAWFAPSIPIGFGPWKLKGLPGLILKMHDKERKYVWTLTKLSLNEDFPKGSLELNIPKDAKEMTYQEALEMSNQAYDEQKRRRSSKLGMRGGNIKTVRHRDRELERSYEWEEN</sequence>
<dbReference type="Pfam" id="PF09697">
    <property type="entry name" value="Porph_ging"/>
    <property type="match status" value="1"/>
</dbReference>
<proteinExistence type="predicted"/>
<dbReference type="Proteomes" id="UP001597049">
    <property type="component" value="Unassembled WGS sequence"/>
</dbReference>
<comment type="caution">
    <text evidence="3">The sequence shown here is derived from an EMBL/GenBank/DDBJ whole genome shotgun (WGS) entry which is preliminary data.</text>
</comment>